<evidence type="ECO:0000313" key="1">
    <source>
        <dbReference type="EMBL" id="EHC08880.1"/>
    </source>
</evidence>
<dbReference type="RefSeq" id="WP_009459814.1">
    <property type="nucleotide sequence ID" value="NZ_AGIZ01000016.1"/>
</dbReference>
<accession>G6FZF1</accession>
<proteinExistence type="predicted"/>
<dbReference type="PATRIC" id="fig|741277.3.peg.3752"/>
<comment type="caution">
    <text evidence="1">The sequence shown here is derived from an EMBL/GenBank/DDBJ whole genome shotgun (WGS) entry which is preliminary data.</text>
</comment>
<name>G6FZF1_9CYAN</name>
<gene>
    <name evidence="1" type="ORF">FJSC11DRAFT_4250</name>
</gene>
<sequence length="101" mass="11495">MLSGLRHDKVAIAIVKNDLNAIADTKFRSIVEWALSSNQPNHPLQLNPPFKNIEAPEIIGAALNFHYTNRLVNCTRDRKLDKITNKIRGKIMIQNYMLEIG</sequence>
<dbReference type="AlphaFoldDB" id="G6FZF1"/>
<protein>
    <submittedName>
        <fullName evidence="1">Uncharacterized protein</fullName>
    </submittedName>
</protein>
<keyword evidence="2" id="KW-1185">Reference proteome</keyword>
<dbReference type="Proteomes" id="UP000004344">
    <property type="component" value="Unassembled WGS sequence"/>
</dbReference>
<dbReference type="EMBL" id="AGIZ01000016">
    <property type="protein sequence ID" value="EHC08880.1"/>
    <property type="molecule type" value="Genomic_DNA"/>
</dbReference>
<evidence type="ECO:0000313" key="2">
    <source>
        <dbReference type="Proteomes" id="UP000004344"/>
    </source>
</evidence>
<reference evidence="1 2" key="1">
    <citation type="submission" date="2011-09" db="EMBL/GenBank/DDBJ databases">
        <title>The draft genome of Fischerella sp. JSC-11.</title>
        <authorList>
            <consortium name="US DOE Joint Genome Institute (JGI-PGF)"/>
            <person name="Lucas S."/>
            <person name="Han J."/>
            <person name="Lapidus A."/>
            <person name="Cheng J.-F."/>
            <person name="Goodwin L."/>
            <person name="Pitluck S."/>
            <person name="Peters L."/>
            <person name="Land M.L."/>
            <person name="Hauser L."/>
            <person name="Sarkisova S."/>
            <person name="Bryant D.A."/>
            <person name="Brown I."/>
            <person name="Woyke T.J."/>
        </authorList>
    </citation>
    <scope>NUCLEOTIDE SEQUENCE [LARGE SCALE GENOMIC DNA]</scope>
    <source>
        <strain evidence="1 2">JSC-11</strain>
    </source>
</reference>
<organism evidence="1 2">
    <name type="scientific">Fischerella thermalis JSC-11</name>
    <dbReference type="NCBI Taxonomy" id="741277"/>
    <lineage>
        <taxon>Bacteria</taxon>
        <taxon>Bacillati</taxon>
        <taxon>Cyanobacteriota</taxon>
        <taxon>Cyanophyceae</taxon>
        <taxon>Nostocales</taxon>
        <taxon>Hapalosiphonaceae</taxon>
        <taxon>Fischerella</taxon>
    </lineage>
</organism>